<accession>A0A9Q0LGH2</accession>
<feature type="chain" id="PRO_5040426733" description="Transmembrane protein" evidence="1">
    <location>
        <begin position="25"/>
        <end position="355"/>
    </location>
</feature>
<keyword evidence="3" id="KW-1185">Reference proteome</keyword>
<reference evidence="2" key="1">
    <citation type="submission" date="2022-10" db="EMBL/GenBank/DDBJ databases">
        <title>Novel sulphate-reducing endosymbionts in the free-living metamonad Anaeramoeba.</title>
        <authorList>
            <person name="Jerlstrom-Hultqvist J."/>
            <person name="Cepicka I."/>
            <person name="Gallot-Lavallee L."/>
            <person name="Salas-Leiva D."/>
            <person name="Curtis B.A."/>
            <person name="Zahonova K."/>
            <person name="Pipaliya S."/>
            <person name="Dacks J."/>
            <person name="Roger A.J."/>
        </authorList>
    </citation>
    <scope>NUCLEOTIDE SEQUENCE</scope>
    <source>
        <strain evidence="2">BMAN</strain>
    </source>
</reference>
<evidence type="ECO:0008006" key="4">
    <source>
        <dbReference type="Google" id="ProtNLM"/>
    </source>
</evidence>
<evidence type="ECO:0000256" key="1">
    <source>
        <dbReference type="SAM" id="SignalP"/>
    </source>
</evidence>
<keyword evidence="1" id="KW-0732">Signal</keyword>
<dbReference type="OrthoDB" id="10587451at2759"/>
<dbReference type="AlphaFoldDB" id="A0A9Q0LGH2"/>
<sequence length="355" mass="41156">MIFSILNCFNLILIFFHFPLFSLCNLESWKKPICEEINGNEICLTELNVEITQDCDHLFFFEKFESFESESQEYFLDESILITIQRIPSLVFWPLSFSQTFFNVYENFEYDESCPLSFDIGSCSEISNQPPTENGDEKYVLCCLDSPRGYGKHCLQYDYNSRFDSYSFSNPTLTEFVNISIQKGNQSFQFQLTQFDYSKSLPNQYSANLSITNISDHHQQFQNISKNYWFFNEYFSVGNKSLNFFLIPSSDPNISKLNLPASIFKNQASCKDSLYSLTKTHEGGDPKNQFEVYSQFTIPIFIEQIQQKIPNLGTDFDIFFSQKTGEISAAILQIDYSKNPDLTTINLSIQNISVH</sequence>
<proteinExistence type="predicted"/>
<evidence type="ECO:0000313" key="3">
    <source>
        <dbReference type="Proteomes" id="UP001149090"/>
    </source>
</evidence>
<dbReference type="Proteomes" id="UP001149090">
    <property type="component" value="Unassembled WGS sequence"/>
</dbReference>
<protein>
    <recommendedName>
        <fullName evidence="4">Transmembrane protein</fullName>
    </recommendedName>
</protein>
<gene>
    <name evidence="2" type="ORF">M0811_02030</name>
</gene>
<evidence type="ECO:0000313" key="2">
    <source>
        <dbReference type="EMBL" id="KAJ5071048.1"/>
    </source>
</evidence>
<organism evidence="2 3">
    <name type="scientific">Anaeramoeba ignava</name>
    <name type="common">Anaerobic marine amoeba</name>
    <dbReference type="NCBI Taxonomy" id="1746090"/>
    <lineage>
        <taxon>Eukaryota</taxon>
        <taxon>Metamonada</taxon>
        <taxon>Anaeramoebidae</taxon>
        <taxon>Anaeramoeba</taxon>
    </lineage>
</organism>
<feature type="signal peptide" evidence="1">
    <location>
        <begin position="1"/>
        <end position="24"/>
    </location>
</feature>
<comment type="caution">
    <text evidence="2">The sequence shown here is derived from an EMBL/GenBank/DDBJ whole genome shotgun (WGS) entry which is preliminary data.</text>
</comment>
<name>A0A9Q0LGH2_ANAIG</name>
<dbReference type="EMBL" id="JAPDFW010000092">
    <property type="protein sequence ID" value="KAJ5071048.1"/>
    <property type="molecule type" value="Genomic_DNA"/>
</dbReference>